<accession>A0ABN8NVG9</accession>
<dbReference type="SUPFAM" id="SSF47473">
    <property type="entry name" value="EF-hand"/>
    <property type="match status" value="3"/>
</dbReference>
<evidence type="ECO:0000313" key="4">
    <source>
        <dbReference type="EMBL" id="CAH3122147.1"/>
    </source>
</evidence>
<feature type="domain" description="EF-hand" evidence="3">
    <location>
        <begin position="192"/>
        <end position="227"/>
    </location>
</feature>
<evidence type="ECO:0000259" key="3">
    <source>
        <dbReference type="PROSITE" id="PS50222"/>
    </source>
</evidence>
<dbReference type="SMART" id="SM00054">
    <property type="entry name" value="EFh"/>
    <property type="match status" value="10"/>
</dbReference>
<dbReference type="InterPro" id="IPR050230">
    <property type="entry name" value="CALM/Myosin/TropC-like"/>
</dbReference>
<name>A0ABN8NVG9_9CNID</name>
<feature type="domain" description="EF-hand" evidence="3">
    <location>
        <begin position="405"/>
        <end position="440"/>
    </location>
</feature>
<reference evidence="4 5" key="1">
    <citation type="submission" date="2022-05" db="EMBL/GenBank/DDBJ databases">
        <authorList>
            <consortium name="Genoscope - CEA"/>
            <person name="William W."/>
        </authorList>
    </citation>
    <scope>NUCLEOTIDE SEQUENCE [LARGE SCALE GENOMIC DNA]</scope>
</reference>
<keyword evidence="2" id="KW-0106">Calcium</keyword>
<organism evidence="4 5">
    <name type="scientific">Porites lobata</name>
    <dbReference type="NCBI Taxonomy" id="104759"/>
    <lineage>
        <taxon>Eukaryota</taxon>
        <taxon>Metazoa</taxon>
        <taxon>Cnidaria</taxon>
        <taxon>Anthozoa</taxon>
        <taxon>Hexacorallia</taxon>
        <taxon>Scleractinia</taxon>
        <taxon>Fungiina</taxon>
        <taxon>Poritidae</taxon>
        <taxon>Porites</taxon>
    </lineage>
</organism>
<dbReference type="InterPro" id="IPR011992">
    <property type="entry name" value="EF-hand-dom_pair"/>
</dbReference>
<keyword evidence="5" id="KW-1185">Reference proteome</keyword>
<evidence type="ECO:0000256" key="2">
    <source>
        <dbReference type="ARBA" id="ARBA00022837"/>
    </source>
</evidence>
<dbReference type="PANTHER" id="PTHR23048">
    <property type="entry name" value="MYOSIN LIGHT CHAIN 1, 3"/>
    <property type="match status" value="1"/>
</dbReference>
<sequence length="504" mass="57318">QSASLSPEQLKEFRDAFKIFDVDNSQTITTDELLLVMKNLGMMATKEEVKEMLSEVDEDGSGEIDFEEFAELMVKQMKQGSEQEVREAFKAYDTDNKGYFTKDELLKLLNVVSQQSKDIKISKAEIEELVNFLSRNGRVDFDIIKLTAKLRCSKYFVTVTRGIFSFDLNEDGTHALDDVGNNPWKMLNFCCYLVIELREAFSLFDRDGDGTITTDELGVVMENLGIKTNQQDLHEMIQEVDEDGSGAVDFNEFCMLMQRKIAQETQQEVLELFNIWDESGEGVMEADELRCLLNRIPERLTRKEIDLLVSQADTKKNGKINFEGLYTTRVKSQIVSGDNTSSFTFSTCSNKVKSPTICFLSQELTLTEGQIADFKEAFALLDKDGDGTINTKELGVLMRSLGENPTEQELEEIIREIDMDGNGIIDFMEFLHLMDKRMKGIDTEVEIRDMFKVFDVDGNGFISSEEFKWTMMNLGQQLTEEEVEEILRAADLNGDGQIDLEGSQ</sequence>
<feature type="domain" description="EF-hand" evidence="3">
    <location>
        <begin position="478"/>
        <end position="504"/>
    </location>
</feature>
<feature type="domain" description="EF-hand" evidence="3">
    <location>
        <begin position="228"/>
        <end position="263"/>
    </location>
</feature>
<feature type="non-terminal residue" evidence="4">
    <location>
        <position position="1"/>
    </location>
</feature>
<feature type="domain" description="EF-hand" evidence="3">
    <location>
        <begin position="264"/>
        <end position="299"/>
    </location>
</feature>
<dbReference type="Gene3D" id="1.10.238.10">
    <property type="entry name" value="EF-hand"/>
    <property type="match status" value="6"/>
</dbReference>
<dbReference type="Pfam" id="PF13499">
    <property type="entry name" value="EF-hand_7"/>
    <property type="match status" value="5"/>
</dbReference>
<feature type="domain" description="EF-hand" evidence="3">
    <location>
        <begin position="8"/>
        <end position="43"/>
    </location>
</feature>
<feature type="domain" description="EF-hand" evidence="3">
    <location>
        <begin position="44"/>
        <end position="79"/>
    </location>
</feature>
<dbReference type="Proteomes" id="UP001159405">
    <property type="component" value="Unassembled WGS sequence"/>
</dbReference>
<dbReference type="Pfam" id="PF13833">
    <property type="entry name" value="EF-hand_8"/>
    <property type="match status" value="1"/>
</dbReference>
<feature type="domain" description="EF-hand" evidence="3">
    <location>
        <begin position="80"/>
        <end position="115"/>
    </location>
</feature>
<comment type="caution">
    <text evidence="4">The sequence shown here is derived from an EMBL/GenBank/DDBJ whole genome shotgun (WGS) entry which is preliminary data.</text>
</comment>
<proteinExistence type="predicted"/>
<protein>
    <recommendedName>
        <fullName evidence="3">EF-hand domain-containing protein</fullName>
    </recommendedName>
</protein>
<dbReference type="InterPro" id="IPR018247">
    <property type="entry name" value="EF_Hand_1_Ca_BS"/>
</dbReference>
<dbReference type="PROSITE" id="PS00018">
    <property type="entry name" value="EF_HAND_1"/>
    <property type="match status" value="8"/>
</dbReference>
<dbReference type="EMBL" id="CALNXK010000037">
    <property type="protein sequence ID" value="CAH3122147.1"/>
    <property type="molecule type" value="Genomic_DNA"/>
</dbReference>
<dbReference type="PROSITE" id="PS50222">
    <property type="entry name" value="EF_HAND_2"/>
    <property type="match status" value="10"/>
</dbReference>
<dbReference type="CDD" id="cd00051">
    <property type="entry name" value="EFh"/>
    <property type="match status" value="4"/>
</dbReference>
<feature type="domain" description="EF-hand" evidence="3">
    <location>
        <begin position="442"/>
        <end position="477"/>
    </location>
</feature>
<dbReference type="PANTHER" id="PTHR23048:SF0">
    <property type="entry name" value="CALMODULIN LIKE 3"/>
    <property type="match status" value="1"/>
</dbReference>
<gene>
    <name evidence="4" type="ORF">PLOB_00029384</name>
</gene>
<evidence type="ECO:0000313" key="5">
    <source>
        <dbReference type="Proteomes" id="UP001159405"/>
    </source>
</evidence>
<evidence type="ECO:0000256" key="1">
    <source>
        <dbReference type="ARBA" id="ARBA00022737"/>
    </source>
</evidence>
<feature type="domain" description="EF-hand" evidence="3">
    <location>
        <begin position="369"/>
        <end position="404"/>
    </location>
</feature>
<keyword evidence="1" id="KW-0677">Repeat</keyword>
<dbReference type="InterPro" id="IPR002048">
    <property type="entry name" value="EF_hand_dom"/>
</dbReference>